<protein>
    <submittedName>
        <fullName evidence="1">Phycocyanobilin:ferredoxin oxidoreductase</fullName>
    </submittedName>
</protein>
<evidence type="ECO:0000313" key="1">
    <source>
        <dbReference type="EMBL" id="CAB4122628.1"/>
    </source>
</evidence>
<name>A0A6J5KK88_9CAUD</name>
<dbReference type="EMBL" id="LR796167">
    <property type="protein sequence ID" value="CAB4122628.1"/>
    <property type="molecule type" value="Genomic_DNA"/>
</dbReference>
<proteinExistence type="predicted"/>
<organism evidence="1">
    <name type="scientific">uncultured Caudovirales phage</name>
    <dbReference type="NCBI Taxonomy" id="2100421"/>
    <lineage>
        <taxon>Viruses</taxon>
        <taxon>Duplodnaviria</taxon>
        <taxon>Heunggongvirae</taxon>
        <taxon>Uroviricota</taxon>
        <taxon>Caudoviricetes</taxon>
        <taxon>Peduoviridae</taxon>
        <taxon>Maltschvirus</taxon>
        <taxon>Maltschvirus maltsch</taxon>
    </lineage>
</organism>
<accession>A0A6J5KK88</accession>
<dbReference type="InterPro" id="IPR009249">
    <property type="entry name" value="Ferredoxin-dep_bilin_Rdtase"/>
</dbReference>
<gene>
    <name evidence="1" type="ORF">UFOVP29_45</name>
</gene>
<dbReference type="GO" id="GO:0050897">
    <property type="term" value="F:cobalt ion binding"/>
    <property type="evidence" value="ECO:0007669"/>
    <property type="project" value="InterPro"/>
</dbReference>
<dbReference type="Pfam" id="PF05996">
    <property type="entry name" value="Fe_bilin_red"/>
    <property type="match status" value="1"/>
</dbReference>
<dbReference type="Gene3D" id="3.40.1500.20">
    <property type="match status" value="1"/>
</dbReference>
<dbReference type="GO" id="GO:0010024">
    <property type="term" value="P:phytochromobilin biosynthetic process"/>
    <property type="evidence" value="ECO:0007669"/>
    <property type="project" value="InterPro"/>
</dbReference>
<reference evidence="1" key="1">
    <citation type="submission" date="2020-04" db="EMBL/GenBank/DDBJ databases">
        <authorList>
            <person name="Chiriac C."/>
            <person name="Salcher M."/>
            <person name="Ghai R."/>
            <person name="Kavagutti S V."/>
        </authorList>
    </citation>
    <scope>NUCLEOTIDE SEQUENCE</scope>
</reference>
<dbReference type="GO" id="GO:0016636">
    <property type="term" value="F:oxidoreductase activity, acting on the CH-CH group of donors, iron-sulfur protein as acceptor"/>
    <property type="evidence" value="ECO:0007669"/>
    <property type="project" value="InterPro"/>
</dbReference>
<sequence length="204" mass="23235">MSCTQQVEAIGRRLLAVIANMPGVQPMHTDDYGWENHRWHSTKFRMAHIELFLQPKFAVVHCCVFPHINDPAPIYGFDVIAGESKITGVFMDLSPTVRPTEPFTQLQVGQNRERPAWGGIFSEHWLACRPTPEEMDLIGDEAVRVLETYLTTLGGVDLITEIVPRQNRYCLNQQQNEHTRRALVNIIGAEKTEEFMTTVLFPCV</sequence>